<sequence>MRHEQSIALQASEPPNSVSGLTTRSTSSQTWSRLTRVPDTTTSASTTTSNNQQYYEPGYEPYDEQYDEDYYDEQDDGGYDEQYDYQYGQQFGSTTLGPTFHIIEYSTINIFVNTGPSNARALPQPVHDTLENTDHCSRRRNRRRRRRRGNALRAPAQQLPGPRPIQSETSPQQQQQQEPPQQPQRQDQQHQQHQRQQLGEPKFKQEESEKQGPKIKQEEEEDVEEVRRWFGPGLLPGAFGPGPLPVSTAGDYYGGFNDSEDEAERRPGHRVSIASPWGVVGNFNGSPVLIDPAAHALPVSRPGRRRNIKTAWASDRRDVRRAINHKAAEEGAANSEWPG</sequence>
<feature type="region of interest" description="Disordered" evidence="1">
    <location>
        <begin position="1"/>
        <end position="80"/>
    </location>
</feature>
<feature type="region of interest" description="Disordered" evidence="1">
    <location>
        <begin position="122"/>
        <end position="269"/>
    </location>
</feature>
<protein>
    <submittedName>
        <fullName evidence="2">Uncharacterized protein</fullName>
    </submittedName>
</protein>
<feature type="compositionally biased region" description="Basic and acidic residues" evidence="1">
    <location>
        <begin position="201"/>
        <end position="217"/>
    </location>
</feature>
<feature type="compositionally biased region" description="Basic residues" evidence="1">
    <location>
        <begin position="137"/>
        <end position="150"/>
    </location>
</feature>
<evidence type="ECO:0000256" key="1">
    <source>
        <dbReference type="SAM" id="MobiDB-lite"/>
    </source>
</evidence>
<evidence type="ECO:0000313" key="2">
    <source>
        <dbReference type="EMBL" id="KAL1838243.1"/>
    </source>
</evidence>
<dbReference type="EMBL" id="JAZGSY010000228">
    <property type="protein sequence ID" value="KAL1838243.1"/>
    <property type="molecule type" value="Genomic_DNA"/>
</dbReference>
<gene>
    <name evidence="2" type="ORF">VTJ49DRAFT_2877</name>
</gene>
<dbReference type="Proteomes" id="UP001583172">
    <property type="component" value="Unassembled WGS sequence"/>
</dbReference>
<evidence type="ECO:0000313" key="3">
    <source>
        <dbReference type="Proteomes" id="UP001583172"/>
    </source>
</evidence>
<keyword evidence="3" id="KW-1185">Reference proteome</keyword>
<feature type="compositionally biased region" description="Polar residues" evidence="1">
    <location>
        <begin position="7"/>
        <end position="21"/>
    </location>
</feature>
<feature type="compositionally biased region" description="Low complexity" evidence="1">
    <location>
        <begin position="171"/>
        <end position="197"/>
    </location>
</feature>
<feature type="compositionally biased region" description="Acidic residues" evidence="1">
    <location>
        <begin position="61"/>
        <end position="80"/>
    </location>
</feature>
<organism evidence="2 3">
    <name type="scientific">Humicola insolens</name>
    <name type="common">Soft-rot fungus</name>
    <dbReference type="NCBI Taxonomy" id="85995"/>
    <lineage>
        <taxon>Eukaryota</taxon>
        <taxon>Fungi</taxon>
        <taxon>Dikarya</taxon>
        <taxon>Ascomycota</taxon>
        <taxon>Pezizomycotina</taxon>
        <taxon>Sordariomycetes</taxon>
        <taxon>Sordariomycetidae</taxon>
        <taxon>Sordariales</taxon>
        <taxon>Chaetomiaceae</taxon>
        <taxon>Mycothermus</taxon>
    </lineage>
</organism>
<comment type="caution">
    <text evidence="2">The sequence shown here is derived from an EMBL/GenBank/DDBJ whole genome shotgun (WGS) entry which is preliminary data.</text>
</comment>
<reference evidence="2 3" key="1">
    <citation type="journal article" date="2024" name="Commun. Biol.">
        <title>Comparative genomic analysis of thermophilic fungi reveals convergent evolutionary adaptations and gene losses.</title>
        <authorList>
            <person name="Steindorff A.S."/>
            <person name="Aguilar-Pontes M.V."/>
            <person name="Robinson A.J."/>
            <person name="Andreopoulos B."/>
            <person name="LaButti K."/>
            <person name="Kuo A."/>
            <person name="Mondo S."/>
            <person name="Riley R."/>
            <person name="Otillar R."/>
            <person name="Haridas S."/>
            <person name="Lipzen A."/>
            <person name="Grimwood J."/>
            <person name="Schmutz J."/>
            <person name="Clum A."/>
            <person name="Reid I.D."/>
            <person name="Moisan M.C."/>
            <person name="Butler G."/>
            <person name="Nguyen T.T.M."/>
            <person name="Dewar K."/>
            <person name="Conant G."/>
            <person name="Drula E."/>
            <person name="Henrissat B."/>
            <person name="Hansel C."/>
            <person name="Singer S."/>
            <person name="Hutchinson M.I."/>
            <person name="de Vries R.P."/>
            <person name="Natvig D.O."/>
            <person name="Powell A.J."/>
            <person name="Tsang A."/>
            <person name="Grigoriev I.V."/>
        </authorList>
    </citation>
    <scope>NUCLEOTIDE SEQUENCE [LARGE SCALE GENOMIC DNA]</scope>
    <source>
        <strain evidence="2 3">CBS 620.91</strain>
    </source>
</reference>
<feature type="compositionally biased region" description="Low complexity" evidence="1">
    <location>
        <begin position="22"/>
        <end position="60"/>
    </location>
</feature>
<proteinExistence type="predicted"/>
<name>A0ABR3V8Y9_HUMIN</name>
<accession>A0ABR3V8Y9</accession>